<dbReference type="Gene3D" id="2.130.10.10">
    <property type="entry name" value="YVTN repeat-like/Quinoprotein amine dehydrogenase"/>
    <property type="match status" value="1"/>
</dbReference>
<dbReference type="InParanoid" id="B0DKX5"/>
<gene>
    <name evidence="1" type="ORF">LACBIDRAFT_330322</name>
</gene>
<dbReference type="RefSeq" id="XP_001884547.1">
    <property type="nucleotide sequence ID" value="XM_001884512.1"/>
</dbReference>
<protein>
    <submittedName>
        <fullName evidence="1">Predicted protein</fullName>
    </submittedName>
</protein>
<evidence type="ECO:0000313" key="2">
    <source>
        <dbReference type="Proteomes" id="UP000001194"/>
    </source>
</evidence>
<dbReference type="Proteomes" id="UP000001194">
    <property type="component" value="Unassembled WGS sequence"/>
</dbReference>
<name>B0DKX5_LACBS</name>
<dbReference type="KEGG" id="lbc:LACBIDRAFT_330322"/>
<dbReference type="EMBL" id="DS547116">
    <property type="protein sequence ID" value="EDR04723.1"/>
    <property type="molecule type" value="Genomic_DNA"/>
</dbReference>
<dbReference type="AlphaFoldDB" id="B0DKX5"/>
<evidence type="ECO:0000313" key="1">
    <source>
        <dbReference type="EMBL" id="EDR04723.1"/>
    </source>
</evidence>
<dbReference type="OrthoDB" id="64353at2759"/>
<dbReference type="GeneID" id="6080209"/>
<dbReference type="InterPro" id="IPR015943">
    <property type="entry name" value="WD40/YVTN_repeat-like_dom_sf"/>
</dbReference>
<reference evidence="1 2" key="1">
    <citation type="journal article" date="2008" name="Nature">
        <title>The genome of Laccaria bicolor provides insights into mycorrhizal symbiosis.</title>
        <authorList>
            <person name="Martin F."/>
            <person name="Aerts A."/>
            <person name="Ahren D."/>
            <person name="Brun A."/>
            <person name="Danchin E.G.J."/>
            <person name="Duchaussoy F."/>
            <person name="Gibon J."/>
            <person name="Kohler A."/>
            <person name="Lindquist E."/>
            <person name="Pereda V."/>
            <person name="Salamov A."/>
            <person name="Shapiro H.J."/>
            <person name="Wuyts J."/>
            <person name="Blaudez D."/>
            <person name="Buee M."/>
            <person name="Brokstein P."/>
            <person name="Canbaeck B."/>
            <person name="Cohen D."/>
            <person name="Courty P.E."/>
            <person name="Coutinho P.M."/>
            <person name="Delaruelle C."/>
            <person name="Detter J.C."/>
            <person name="Deveau A."/>
            <person name="DiFazio S."/>
            <person name="Duplessis S."/>
            <person name="Fraissinet-Tachet L."/>
            <person name="Lucic E."/>
            <person name="Frey-Klett P."/>
            <person name="Fourrey C."/>
            <person name="Feussner I."/>
            <person name="Gay G."/>
            <person name="Grimwood J."/>
            <person name="Hoegger P.J."/>
            <person name="Jain P."/>
            <person name="Kilaru S."/>
            <person name="Labbe J."/>
            <person name="Lin Y.C."/>
            <person name="Legue V."/>
            <person name="Le Tacon F."/>
            <person name="Marmeisse R."/>
            <person name="Melayah D."/>
            <person name="Montanini B."/>
            <person name="Muratet M."/>
            <person name="Nehls U."/>
            <person name="Niculita-Hirzel H."/>
            <person name="Oudot-Le Secq M.P."/>
            <person name="Peter M."/>
            <person name="Quesneville H."/>
            <person name="Rajashekar B."/>
            <person name="Reich M."/>
            <person name="Rouhier N."/>
            <person name="Schmutz J."/>
            <person name="Yin T."/>
            <person name="Chalot M."/>
            <person name="Henrissat B."/>
            <person name="Kuees U."/>
            <person name="Lucas S."/>
            <person name="Van de Peer Y."/>
            <person name="Podila G.K."/>
            <person name="Polle A."/>
            <person name="Pukkila P.J."/>
            <person name="Richardson P.M."/>
            <person name="Rouze P."/>
            <person name="Sanders I.R."/>
            <person name="Stajich J.E."/>
            <person name="Tunlid A."/>
            <person name="Tuskan G."/>
            <person name="Grigoriev I.V."/>
        </authorList>
    </citation>
    <scope>NUCLEOTIDE SEQUENCE [LARGE SCALE GENOMIC DNA]</scope>
    <source>
        <strain evidence="2">S238N-H82 / ATCC MYA-4686</strain>
    </source>
</reference>
<dbReference type="HOGENOM" id="CLU_031726_0_0_1"/>
<dbReference type="SUPFAM" id="SSF82171">
    <property type="entry name" value="DPP6 N-terminal domain-like"/>
    <property type="match status" value="1"/>
</dbReference>
<sequence length="413" mass="47100">MKNLGFATFIVLFERGSFVIAGTVRYLSTTSILPENMRSIHMTYRESHIQLTTCTLKPRIIVPKHPSRDLAEISFVPIKGNRILLFAKYLEKITYKAYLHLSIDEIRADDRVGRALWSFNGSVDGHFNIDDLELIKSTRNPLGITFGVRFDDHCKLFDISTTDTDASDKFPLIESGKVIFALKLTSKSENDKSLVMLSPSGHILLNANLERNRRDETIDIHYSDSGRKNNVDFSFITRISLPIAGVPKVLFQESPLLAFSADASRFAIAIGRRRVSVWDVRNKVPLKTFMEDPKSDDHDRHVRHLQFSSGKLGKEALVFVERDHSSSLEIIHVIDATSFETEEILPLNLEELNDYERYIGVGLLFFETGGGTLYAELNGILYEWYLRKNNHGPEWWIGEYLLLEVTNVQAEET</sequence>
<keyword evidence="2" id="KW-1185">Reference proteome</keyword>
<accession>B0DKX5</accession>
<proteinExistence type="predicted"/>
<organism evidence="2">
    <name type="scientific">Laccaria bicolor (strain S238N-H82 / ATCC MYA-4686)</name>
    <name type="common">Bicoloured deceiver</name>
    <name type="synonym">Laccaria laccata var. bicolor</name>
    <dbReference type="NCBI Taxonomy" id="486041"/>
    <lineage>
        <taxon>Eukaryota</taxon>
        <taxon>Fungi</taxon>
        <taxon>Dikarya</taxon>
        <taxon>Basidiomycota</taxon>
        <taxon>Agaricomycotina</taxon>
        <taxon>Agaricomycetes</taxon>
        <taxon>Agaricomycetidae</taxon>
        <taxon>Agaricales</taxon>
        <taxon>Agaricineae</taxon>
        <taxon>Hydnangiaceae</taxon>
        <taxon>Laccaria</taxon>
    </lineage>
</organism>